<protein>
    <recommendedName>
        <fullName evidence="7">Hcy-binding domain-containing protein</fullName>
    </recommendedName>
</protein>
<dbReference type="GO" id="GO:0008705">
    <property type="term" value="F:methionine synthase activity"/>
    <property type="evidence" value="ECO:0007669"/>
    <property type="project" value="TreeGrafter"/>
</dbReference>
<dbReference type="PANTHER" id="PTHR45833:SF1">
    <property type="entry name" value="METHIONINE SYNTHASE"/>
    <property type="match status" value="1"/>
</dbReference>
<evidence type="ECO:0000259" key="7">
    <source>
        <dbReference type="PROSITE" id="PS50970"/>
    </source>
</evidence>
<dbReference type="InterPro" id="IPR050554">
    <property type="entry name" value="Met_Synthase/Corrinoid"/>
</dbReference>
<evidence type="ECO:0000256" key="6">
    <source>
        <dbReference type="ARBA" id="ARBA00023285"/>
    </source>
</evidence>
<comment type="similarity">
    <text evidence="1">Belongs to the vitamin-B12 dependent methionine synthase family.</text>
</comment>
<accession>A0A0F9I004</accession>
<reference evidence="8" key="1">
    <citation type="journal article" date="2015" name="Nature">
        <title>Complex archaea that bridge the gap between prokaryotes and eukaryotes.</title>
        <authorList>
            <person name="Spang A."/>
            <person name="Saw J.H."/>
            <person name="Jorgensen S.L."/>
            <person name="Zaremba-Niedzwiedzka K."/>
            <person name="Martijn J."/>
            <person name="Lind A.E."/>
            <person name="van Eijk R."/>
            <person name="Schleper C."/>
            <person name="Guy L."/>
            <person name="Ettema T.J."/>
        </authorList>
    </citation>
    <scope>NUCLEOTIDE SEQUENCE</scope>
</reference>
<evidence type="ECO:0000256" key="1">
    <source>
        <dbReference type="ARBA" id="ARBA00010398"/>
    </source>
</evidence>
<dbReference type="EMBL" id="LAZR01020894">
    <property type="protein sequence ID" value="KKL87220.1"/>
    <property type="molecule type" value="Genomic_DNA"/>
</dbReference>
<keyword evidence="2" id="KW-0489">Methyltransferase</keyword>
<dbReference type="PIRSF" id="PIRSF037505">
    <property type="entry name" value="Betaine_HMT"/>
    <property type="match status" value="1"/>
</dbReference>
<keyword evidence="6" id="KW-0170">Cobalt</keyword>
<dbReference type="GO" id="GO:0032259">
    <property type="term" value="P:methylation"/>
    <property type="evidence" value="ECO:0007669"/>
    <property type="project" value="UniProtKB-KW"/>
</dbReference>
<evidence type="ECO:0000256" key="2">
    <source>
        <dbReference type="ARBA" id="ARBA00022603"/>
    </source>
</evidence>
<dbReference type="Gene3D" id="3.20.20.330">
    <property type="entry name" value="Homocysteine-binding-like domain"/>
    <property type="match status" value="1"/>
</dbReference>
<dbReference type="InterPro" id="IPR036589">
    <property type="entry name" value="HCY_dom_sf"/>
</dbReference>
<gene>
    <name evidence="8" type="ORF">LCGC14_1936900</name>
</gene>
<dbReference type="SUPFAM" id="SSF82282">
    <property type="entry name" value="Homocysteine S-methyltransferase"/>
    <property type="match status" value="1"/>
</dbReference>
<organism evidence="8">
    <name type="scientific">marine sediment metagenome</name>
    <dbReference type="NCBI Taxonomy" id="412755"/>
    <lineage>
        <taxon>unclassified sequences</taxon>
        <taxon>metagenomes</taxon>
        <taxon>ecological metagenomes</taxon>
    </lineage>
</organism>
<dbReference type="GO" id="GO:0050667">
    <property type="term" value="P:homocysteine metabolic process"/>
    <property type="evidence" value="ECO:0007669"/>
    <property type="project" value="TreeGrafter"/>
</dbReference>
<evidence type="ECO:0000256" key="3">
    <source>
        <dbReference type="ARBA" id="ARBA00022679"/>
    </source>
</evidence>
<keyword evidence="5" id="KW-0479">Metal-binding</keyword>
<dbReference type="PROSITE" id="PS50970">
    <property type="entry name" value="HCY"/>
    <property type="match status" value="1"/>
</dbReference>
<name>A0A0F9I004_9ZZZZ</name>
<comment type="caution">
    <text evidence="8">The sequence shown here is derived from an EMBL/GenBank/DDBJ whole genome shotgun (WGS) entry which is preliminary data.</text>
</comment>
<dbReference type="PANTHER" id="PTHR45833">
    <property type="entry name" value="METHIONINE SYNTHASE"/>
    <property type="match status" value="1"/>
</dbReference>
<sequence length="294" mass="31168">MGRLLDKIAQGEILVSDGAWGTLLQEKGLKPGECPELWNIENRDAVLDVARSYVLAGADMIETNSFGGSLFKLQHYGLEDRVYELNRAAAEISREACGADRIVLGSVGPTGKILMMGEVTADELSEAFRQQSMALADGGADAIVIETMSDLEEASLAIRAASEHTGLDVICTMTFEKTVDGEYRTMMGVSPSEMASSLIEAGADILGSNCGNGTEGMISVLREIRKANPEIPVLIQGNAGAPEFRDGKTVFNETPQVTAEFIPALVDGGANIIGGCCGTTPDHIARIGEIIRSN</sequence>
<dbReference type="GO" id="GO:0008270">
    <property type="term" value="F:zinc ion binding"/>
    <property type="evidence" value="ECO:0007669"/>
    <property type="project" value="InterPro"/>
</dbReference>
<proteinExistence type="inferred from homology"/>
<evidence type="ECO:0000256" key="5">
    <source>
        <dbReference type="ARBA" id="ARBA00022723"/>
    </source>
</evidence>
<dbReference type="InterPro" id="IPR003726">
    <property type="entry name" value="HCY_dom"/>
</dbReference>
<feature type="domain" description="Hcy-binding" evidence="7">
    <location>
        <begin position="2"/>
        <end position="291"/>
    </location>
</feature>
<keyword evidence="3" id="KW-0808">Transferase</keyword>
<dbReference type="InterPro" id="IPR017226">
    <property type="entry name" value="BHMT-like"/>
</dbReference>
<dbReference type="GO" id="GO:0005829">
    <property type="term" value="C:cytosol"/>
    <property type="evidence" value="ECO:0007669"/>
    <property type="project" value="TreeGrafter"/>
</dbReference>
<keyword evidence="4" id="KW-0949">S-adenosyl-L-methionine</keyword>
<dbReference type="GO" id="GO:0046653">
    <property type="term" value="P:tetrahydrofolate metabolic process"/>
    <property type="evidence" value="ECO:0007669"/>
    <property type="project" value="TreeGrafter"/>
</dbReference>
<dbReference type="Pfam" id="PF02574">
    <property type="entry name" value="S-methyl_trans"/>
    <property type="match status" value="1"/>
</dbReference>
<evidence type="ECO:0000313" key="8">
    <source>
        <dbReference type="EMBL" id="KKL87220.1"/>
    </source>
</evidence>
<evidence type="ECO:0000256" key="4">
    <source>
        <dbReference type="ARBA" id="ARBA00022691"/>
    </source>
</evidence>
<dbReference type="AlphaFoldDB" id="A0A0F9I004"/>